<sequence>MFLNDEELAELTGIRKGRDGKSREQLQCEHLRKVGIPFYPNARGKPVVVTEALIGRQPEPSKPKWQPKVLQLR</sequence>
<name>A0ABV8NXR3_9BURK</name>
<reference evidence="3" key="1">
    <citation type="journal article" date="2019" name="Int. J. Syst. Evol. Microbiol.">
        <title>The Global Catalogue of Microorganisms (GCM) 10K type strain sequencing project: providing services to taxonomists for standard genome sequencing and annotation.</title>
        <authorList>
            <consortium name="The Broad Institute Genomics Platform"/>
            <consortium name="The Broad Institute Genome Sequencing Center for Infectious Disease"/>
            <person name="Wu L."/>
            <person name="Ma J."/>
        </authorList>
    </citation>
    <scope>NUCLEOTIDE SEQUENCE [LARGE SCALE GENOMIC DNA]</scope>
    <source>
        <strain evidence="3">LMG 24813</strain>
    </source>
</reference>
<proteinExistence type="predicted"/>
<evidence type="ECO:0000259" key="1">
    <source>
        <dbReference type="Pfam" id="PF13986"/>
    </source>
</evidence>
<dbReference type="InterPro" id="IPR025319">
    <property type="entry name" value="DUF4224"/>
</dbReference>
<evidence type="ECO:0000313" key="2">
    <source>
        <dbReference type="EMBL" id="MFC4200683.1"/>
    </source>
</evidence>
<keyword evidence="3" id="KW-1185">Reference proteome</keyword>
<dbReference type="EMBL" id="JBHSBV010000002">
    <property type="protein sequence ID" value="MFC4200683.1"/>
    <property type="molecule type" value="Genomic_DNA"/>
</dbReference>
<dbReference type="Proteomes" id="UP001595848">
    <property type="component" value="Unassembled WGS sequence"/>
</dbReference>
<dbReference type="RefSeq" id="WP_217964081.1">
    <property type="nucleotide sequence ID" value="NZ_JAHTBN010000003.1"/>
</dbReference>
<gene>
    <name evidence="2" type="ORF">ACFOY1_06940</name>
</gene>
<organism evidence="2 3">
    <name type="scientific">Candidimonas humi</name>
    <dbReference type="NCBI Taxonomy" id="683355"/>
    <lineage>
        <taxon>Bacteria</taxon>
        <taxon>Pseudomonadati</taxon>
        <taxon>Pseudomonadota</taxon>
        <taxon>Betaproteobacteria</taxon>
        <taxon>Burkholderiales</taxon>
        <taxon>Alcaligenaceae</taxon>
        <taxon>Candidimonas</taxon>
    </lineage>
</organism>
<evidence type="ECO:0000313" key="3">
    <source>
        <dbReference type="Proteomes" id="UP001595848"/>
    </source>
</evidence>
<comment type="caution">
    <text evidence="2">The sequence shown here is derived from an EMBL/GenBank/DDBJ whole genome shotgun (WGS) entry which is preliminary data.</text>
</comment>
<protein>
    <submittedName>
        <fullName evidence="2">DUF4224 domain-containing protein</fullName>
    </submittedName>
</protein>
<feature type="domain" description="DUF4224" evidence="1">
    <location>
        <begin position="2"/>
        <end position="49"/>
    </location>
</feature>
<accession>A0ABV8NXR3</accession>
<dbReference type="Pfam" id="PF13986">
    <property type="entry name" value="DUF4224"/>
    <property type="match status" value="1"/>
</dbReference>